<evidence type="ECO:0000259" key="3">
    <source>
        <dbReference type="Pfam" id="PF03629"/>
    </source>
</evidence>
<dbReference type="InterPro" id="IPR005181">
    <property type="entry name" value="SASA"/>
</dbReference>
<proteinExistence type="predicted"/>
<dbReference type="Proteomes" id="UP001247620">
    <property type="component" value="Unassembled WGS sequence"/>
</dbReference>
<evidence type="ECO:0000313" key="4">
    <source>
        <dbReference type="EMBL" id="MDR6941637.1"/>
    </source>
</evidence>
<dbReference type="Gene3D" id="2.60.40.10">
    <property type="entry name" value="Immunoglobulins"/>
    <property type="match status" value="1"/>
</dbReference>
<dbReference type="PANTHER" id="PTHR22901">
    <property type="entry name" value="SIALATE O-ACETYLESTERASE"/>
    <property type="match status" value="1"/>
</dbReference>
<dbReference type="InterPro" id="IPR039329">
    <property type="entry name" value="SIAE"/>
</dbReference>
<protein>
    <submittedName>
        <fullName evidence="4">Sialate O-acetylesterase</fullName>
        <ecNumber evidence="4">3.1.1.53</ecNumber>
    </submittedName>
</protein>
<feature type="chain" id="PRO_5046745871" evidence="2">
    <location>
        <begin position="20"/>
        <end position="651"/>
    </location>
</feature>
<keyword evidence="1 4" id="KW-0378">Hydrolase</keyword>
<evidence type="ECO:0000256" key="2">
    <source>
        <dbReference type="SAM" id="SignalP"/>
    </source>
</evidence>
<evidence type="ECO:0000256" key="1">
    <source>
        <dbReference type="ARBA" id="ARBA00022801"/>
    </source>
</evidence>
<dbReference type="SUPFAM" id="SSF52266">
    <property type="entry name" value="SGNH hydrolase"/>
    <property type="match status" value="1"/>
</dbReference>
<dbReference type="RefSeq" id="WP_310093627.1">
    <property type="nucleotide sequence ID" value="NZ_JAVDUU010000002.1"/>
</dbReference>
<dbReference type="InterPro" id="IPR036514">
    <property type="entry name" value="SGNH_hydro_sf"/>
</dbReference>
<keyword evidence="5" id="KW-1185">Reference proteome</keyword>
<dbReference type="SUPFAM" id="SSF49785">
    <property type="entry name" value="Galactose-binding domain-like"/>
    <property type="match status" value="1"/>
</dbReference>
<feature type="domain" description="Sialate O-acetylesterase" evidence="3">
    <location>
        <begin position="108"/>
        <end position="231"/>
    </location>
</feature>
<name>A0ABU1T8A0_9SPHI</name>
<sequence length="651" mass="72630">MKFFLNRCLIVLLSGFCFALQTASATVRLPKLISDGMILQRDTKLKIWGWATAGEQIKIKFNNKTGKVVTSKNGEWSITFPAMKAGGPYTMDIMADEHLVIRDILIGDVWFCSGQSNMVLPMERVKEKYPDEIAAADYPQVRNFFIPTMADVTKLHDDLPGGKWLAATPANVLSFGAAAYFFAKQIYLKHHIPIGLINSSVGGTPIEAWVSEAGLKQFPLYQNKINKFKDTAYVSTLVNEARAAAKKQLPVIEDKGLMGPQKWYDTAYVPQDWHKFWLPGYWADQGVKGLNGIVWFRKEIDVPADMAGKLSKLFMGRIVDADQAYVNGVLVGAITYQYPPRRYTLPPGTLKPGKNVIVVKVVNTAGKGGFVPDKPYYLQVGDQKIDLRGDWKYKVGQVFDPGAAGDQGNSFSEQMEPAGLYNTMVTPVVNYSIKGILWYQGEANTKEPRSYQNLLPALINDWRSKWRLGDIPFIYAQLPNFMEVRYSPAESQWAELREGQRRALRIVNTGMAVTIDAGEWNDIHPLNKKAVGDRLALAAEKLAYHNQDIIASGPLYKSFKIDNNKVIISFDNAAGGLTVMNGGELAYFAIAGKDKKYVWAQARISGDTVIVWSDKVPDPLYVRYAWADNPEGANLYNREGLPASPFTTDTE</sequence>
<dbReference type="EC" id="3.1.1.53" evidence="4"/>
<accession>A0ABU1T8A0</accession>
<dbReference type="Gene3D" id="3.40.50.1110">
    <property type="entry name" value="SGNH hydrolase"/>
    <property type="match status" value="2"/>
</dbReference>
<organism evidence="4 5">
    <name type="scientific">Mucilaginibacter pocheonensis</name>
    <dbReference type="NCBI Taxonomy" id="398050"/>
    <lineage>
        <taxon>Bacteria</taxon>
        <taxon>Pseudomonadati</taxon>
        <taxon>Bacteroidota</taxon>
        <taxon>Sphingobacteriia</taxon>
        <taxon>Sphingobacteriales</taxon>
        <taxon>Sphingobacteriaceae</taxon>
        <taxon>Mucilaginibacter</taxon>
    </lineage>
</organism>
<dbReference type="GO" id="GO:0001681">
    <property type="term" value="F:sialate O-acetylesterase activity"/>
    <property type="evidence" value="ECO:0007669"/>
    <property type="project" value="UniProtKB-EC"/>
</dbReference>
<feature type="signal peptide" evidence="2">
    <location>
        <begin position="1"/>
        <end position="19"/>
    </location>
</feature>
<gene>
    <name evidence="4" type="ORF">J2W55_001479</name>
</gene>
<keyword evidence="2" id="KW-0732">Signal</keyword>
<feature type="domain" description="Sialate O-acetylesterase" evidence="3">
    <location>
        <begin position="409"/>
        <end position="523"/>
    </location>
</feature>
<reference evidence="4 5" key="1">
    <citation type="submission" date="2023-07" db="EMBL/GenBank/DDBJ databases">
        <title>Sorghum-associated microbial communities from plants grown in Nebraska, USA.</title>
        <authorList>
            <person name="Schachtman D."/>
        </authorList>
    </citation>
    <scope>NUCLEOTIDE SEQUENCE [LARGE SCALE GENOMIC DNA]</scope>
    <source>
        <strain evidence="4 5">3262</strain>
    </source>
</reference>
<comment type="caution">
    <text evidence="4">The sequence shown here is derived from an EMBL/GenBank/DDBJ whole genome shotgun (WGS) entry which is preliminary data.</text>
</comment>
<dbReference type="InterPro" id="IPR008979">
    <property type="entry name" value="Galactose-bd-like_sf"/>
</dbReference>
<evidence type="ECO:0000313" key="5">
    <source>
        <dbReference type="Proteomes" id="UP001247620"/>
    </source>
</evidence>
<dbReference type="EMBL" id="JAVDUU010000002">
    <property type="protein sequence ID" value="MDR6941637.1"/>
    <property type="molecule type" value="Genomic_DNA"/>
</dbReference>
<dbReference type="InterPro" id="IPR013783">
    <property type="entry name" value="Ig-like_fold"/>
</dbReference>
<dbReference type="PANTHER" id="PTHR22901:SF0">
    <property type="entry name" value="SIALATE O-ACETYLESTERASE"/>
    <property type="match status" value="1"/>
</dbReference>
<dbReference type="Pfam" id="PF03629">
    <property type="entry name" value="SASA"/>
    <property type="match status" value="2"/>
</dbReference>